<accession>A0A8J6EMI4</accession>
<reference evidence="1" key="1">
    <citation type="thesis" date="2020" institute="ProQuest LLC" country="789 East Eisenhower Parkway, Ann Arbor, MI, USA">
        <title>Comparative Genomics and Chromosome Evolution.</title>
        <authorList>
            <person name="Mudd A.B."/>
        </authorList>
    </citation>
    <scope>NUCLEOTIDE SEQUENCE</scope>
    <source>
        <strain evidence="1">HN-11 Male</strain>
        <tissue evidence="1">Kidney and liver</tissue>
    </source>
</reference>
<sequence>MRQLEHPLRGNGDWYFTRKPTRAEGEIIVKTADSSVNIPTRRHRERKAGSERHRRTVGAAADDAAHAFHSDVHSPLFLHPSSHNGNEWSHG</sequence>
<keyword evidence="2" id="KW-1185">Reference proteome</keyword>
<gene>
    <name evidence="1" type="ORF">GDO78_014160</name>
</gene>
<proteinExistence type="predicted"/>
<evidence type="ECO:0000313" key="1">
    <source>
        <dbReference type="EMBL" id="KAG9471581.1"/>
    </source>
</evidence>
<dbReference type="EMBL" id="WNTK01000127">
    <property type="protein sequence ID" value="KAG9471581.1"/>
    <property type="molecule type" value="Genomic_DNA"/>
</dbReference>
<organism evidence="1 2">
    <name type="scientific">Eleutherodactylus coqui</name>
    <name type="common">Puerto Rican coqui</name>
    <dbReference type="NCBI Taxonomy" id="57060"/>
    <lineage>
        <taxon>Eukaryota</taxon>
        <taxon>Metazoa</taxon>
        <taxon>Chordata</taxon>
        <taxon>Craniata</taxon>
        <taxon>Vertebrata</taxon>
        <taxon>Euteleostomi</taxon>
        <taxon>Amphibia</taxon>
        <taxon>Batrachia</taxon>
        <taxon>Anura</taxon>
        <taxon>Neobatrachia</taxon>
        <taxon>Hyloidea</taxon>
        <taxon>Eleutherodactylidae</taxon>
        <taxon>Eleutherodactylinae</taxon>
        <taxon>Eleutherodactylus</taxon>
        <taxon>Eleutherodactylus</taxon>
    </lineage>
</organism>
<protein>
    <submittedName>
        <fullName evidence="1">Uncharacterized protein</fullName>
    </submittedName>
</protein>
<comment type="caution">
    <text evidence="1">The sequence shown here is derived from an EMBL/GenBank/DDBJ whole genome shotgun (WGS) entry which is preliminary data.</text>
</comment>
<dbReference type="AlphaFoldDB" id="A0A8J6EMI4"/>
<name>A0A8J6EMI4_ELECQ</name>
<evidence type="ECO:0000313" key="2">
    <source>
        <dbReference type="Proteomes" id="UP000770717"/>
    </source>
</evidence>
<dbReference type="Proteomes" id="UP000770717">
    <property type="component" value="Unassembled WGS sequence"/>
</dbReference>